<dbReference type="AlphaFoldDB" id="A0A0A9D9K9"/>
<protein>
    <submittedName>
        <fullName evidence="1">Uncharacterized protein</fullName>
    </submittedName>
</protein>
<dbReference type="EMBL" id="GBRH01215545">
    <property type="protein sequence ID" value="JAD82350.1"/>
    <property type="molecule type" value="Transcribed_RNA"/>
</dbReference>
<sequence length="181" mass="19013">MWINDRGSRCTLYLEFRLRTIEILEVNPGREGHDDAVAATGRAEAPLVVGDPEAALAGALPPQPLLGGEVALLEPATVGGREEHLLPPLDGVEDEYPAVQRAVGAEQEGDAAVVGAEAEPRGRRVARRRVPDDLIHRQGKSASAGAGRLPVAGAGGHHGLEARLLAADHLRAALAGRLHQQ</sequence>
<organism evidence="1">
    <name type="scientific">Arundo donax</name>
    <name type="common">Giant reed</name>
    <name type="synonym">Donax arundinaceus</name>
    <dbReference type="NCBI Taxonomy" id="35708"/>
    <lineage>
        <taxon>Eukaryota</taxon>
        <taxon>Viridiplantae</taxon>
        <taxon>Streptophyta</taxon>
        <taxon>Embryophyta</taxon>
        <taxon>Tracheophyta</taxon>
        <taxon>Spermatophyta</taxon>
        <taxon>Magnoliopsida</taxon>
        <taxon>Liliopsida</taxon>
        <taxon>Poales</taxon>
        <taxon>Poaceae</taxon>
        <taxon>PACMAD clade</taxon>
        <taxon>Arundinoideae</taxon>
        <taxon>Arundineae</taxon>
        <taxon>Arundo</taxon>
    </lineage>
</organism>
<name>A0A0A9D9K9_ARUDO</name>
<reference evidence="1" key="1">
    <citation type="submission" date="2014-09" db="EMBL/GenBank/DDBJ databases">
        <authorList>
            <person name="Magalhaes I.L.F."/>
            <person name="Oliveira U."/>
            <person name="Santos F.R."/>
            <person name="Vidigal T.H.D.A."/>
            <person name="Brescovit A.D."/>
            <person name="Santos A.J."/>
        </authorList>
    </citation>
    <scope>NUCLEOTIDE SEQUENCE</scope>
    <source>
        <tissue evidence="1">Shoot tissue taken approximately 20 cm above the soil surface</tissue>
    </source>
</reference>
<accession>A0A0A9D9K9</accession>
<proteinExistence type="predicted"/>
<reference evidence="1" key="2">
    <citation type="journal article" date="2015" name="Data Brief">
        <title>Shoot transcriptome of the giant reed, Arundo donax.</title>
        <authorList>
            <person name="Barrero R.A."/>
            <person name="Guerrero F.D."/>
            <person name="Moolhuijzen P."/>
            <person name="Goolsby J.A."/>
            <person name="Tidwell J."/>
            <person name="Bellgard S.E."/>
            <person name="Bellgard M.I."/>
        </authorList>
    </citation>
    <scope>NUCLEOTIDE SEQUENCE</scope>
    <source>
        <tissue evidence="1">Shoot tissue taken approximately 20 cm above the soil surface</tissue>
    </source>
</reference>
<evidence type="ECO:0000313" key="1">
    <source>
        <dbReference type="EMBL" id="JAD82350.1"/>
    </source>
</evidence>